<feature type="domain" description="Nitrite/Sulfite reductase ferredoxin-like" evidence="7">
    <location>
        <begin position="34"/>
        <end position="80"/>
    </location>
</feature>
<keyword evidence="5" id="KW-0408">Iron</keyword>
<dbReference type="InterPro" id="IPR045854">
    <property type="entry name" value="NO2/SO3_Rdtase_4Fe4S_sf"/>
</dbReference>
<evidence type="ECO:0000313" key="9">
    <source>
        <dbReference type="Proteomes" id="UP000238362"/>
    </source>
</evidence>
<dbReference type="GO" id="GO:0046872">
    <property type="term" value="F:metal ion binding"/>
    <property type="evidence" value="ECO:0007669"/>
    <property type="project" value="UniProtKB-KW"/>
</dbReference>
<evidence type="ECO:0000259" key="7">
    <source>
        <dbReference type="Pfam" id="PF03460"/>
    </source>
</evidence>
<comment type="caution">
    <text evidence="8">The sequence shown here is derived from an EMBL/GenBank/DDBJ whole genome shotgun (WGS) entry which is preliminary data.</text>
</comment>
<evidence type="ECO:0000256" key="4">
    <source>
        <dbReference type="ARBA" id="ARBA00023002"/>
    </source>
</evidence>
<dbReference type="PANTHER" id="PTHR32439">
    <property type="entry name" value="FERREDOXIN--NITRITE REDUCTASE, CHLOROPLASTIC"/>
    <property type="match status" value="1"/>
</dbReference>
<keyword evidence="4" id="KW-0560">Oxidoreductase</keyword>
<keyword evidence="1" id="KW-0004">4Fe-4S</keyword>
<evidence type="ECO:0000256" key="1">
    <source>
        <dbReference type="ARBA" id="ARBA00022485"/>
    </source>
</evidence>
<dbReference type="NCBIfam" id="TIGR02435">
    <property type="entry name" value="CobG"/>
    <property type="match status" value="1"/>
</dbReference>
<keyword evidence="3" id="KW-0479">Metal-binding</keyword>
<dbReference type="InterPro" id="IPR005117">
    <property type="entry name" value="NiRdtase/SiRdtase_haem-b_fer"/>
</dbReference>
<organism evidence="8 9">
    <name type="scientific">Prauserella shujinwangii</name>
    <dbReference type="NCBI Taxonomy" id="1453103"/>
    <lineage>
        <taxon>Bacteria</taxon>
        <taxon>Bacillati</taxon>
        <taxon>Actinomycetota</taxon>
        <taxon>Actinomycetes</taxon>
        <taxon>Pseudonocardiales</taxon>
        <taxon>Pseudonocardiaceae</taxon>
        <taxon>Prauserella</taxon>
    </lineage>
</organism>
<dbReference type="Gene3D" id="3.90.480.20">
    <property type="match status" value="1"/>
</dbReference>
<dbReference type="SUPFAM" id="SSF56014">
    <property type="entry name" value="Nitrite and sulphite reductase 4Fe-4S domain-like"/>
    <property type="match status" value="1"/>
</dbReference>
<accession>A0A2T0LW14</accession>
<dbReference type="InterPro" id="IPR051329">
    <property type="entry name" value="NIR_SIR_4Fe-4S"/>
</dbReference>
<proteinExistence type="predicted"/>
<keyword evidence="2" id="KW-0349">Heme</keyword>
<evidence type="ECO:0000313" key="8">
    <source>
        <dbReference type="EMBL" id="PRX48222.1"/>
    </source>
</evidence>
<dbReference type="GO" id="GO:0051539">
    <property type="term" value="F:4 iron, 4 sulfur cluster binding"/>
    <property type="evidence" value="ECO:0007669"/>
    <property type="project" value="UniProtKB-KW"/>
</dbReference>
<dbReference type="Pfam" id="PF03460">
    <property type="entry name" value="NIR_SIR_ferr"/>
    <property type="match status" value="1"/>
</dbReference>
<evidence type="ECO:0000256" key="5">
    <source>
        <dbReference type="ARBA" id="ARBA00023004"/>
    </source>
</evidence>
<sequence length="385" mass="39391">MGPYPVGVPVPPRTRVDACPGVMATHDAADGPLARIRLPGGVLTRAQALAVASCAEELGDGAIHLTSRANLQLRAVRDEAALVRALSSAGLLPAPEHERVRNILGSPLSGLHGGLADVRPLVGALDRAVCARPELARLPGRFLFALDDGRGDVAGERPDVCWRAVTPGTGALLLDGRDTGLRVAAGRAVAALVEAAVAFEHVRDGAWRVREIDPAPLAAAVRPLAARGTPADLPSSGPPPVGPHGAAVVAAPPFGHVPAAVLRTLAGLCPALVVTPWRTLVLPGTAVPTLAGTGLVTDPAHPAAAVSACAGRPGCARSHADVRGDAHAVLGALPRAVPAHFSGCERRCGRPRGPHADIVAERDGYRVDGVWTPTAELAEQLKGRQ</sequence>
<reference evidence="8 9" key="1">
    <citation type="submission" date="2018-03" db="EMBL/GenBank/DDBJ databases">
        <title>Genomic Encyclopedia of Type Strains, Phase III (KMG-III): the genomes of soil and plant-associated and newly described type strains.</title>
        <authorList>
            <person name="Whitman W."/>
        </authorList>
    </citation>
    <scope>NUCLEOTIDE SEQUENCE [LARGE SCALE GENOMIC DNA]</scope>
    <source>
        <strain evidence="8 9">CGMCC 4.7125</strain>
    </source>
</reference>
<dbReference type="EMBL" id="PVNH01000004">
    <property type="protein sequence ID" value="PRX48222.1"/>
    <property type="molecule type" value="Genomic_DNA"/>
</dbReference>
<dbReference type="InterPro" id="IPR012798">
    <property type="entry name" value="Cbl_synth_CobG-like"/>
</dbReference>
<keyword evidence="6" id="KW-0411">Iron-sulfur</keyword>
<dbReference type="PANTHER" id="PTHR32439:SF9">
    <property type="entry name" value="BLR3264 PROTEIN"/>
    <property type="match status" value="1"/>
</dbReference>
<dbReference type="SUPFAM" id="SSF55124">
    <property type="entry name" value="Nitrite/Sulfite reductase N-terminal domain-like"/>
    <property type="match status" value="2"/>
</dbReference>
<dbReference type="InterPro" id="IPR036136">
    <property type="entry name" value="Nit/Sulf_reduc_fer-like_dom_sf"/>
</dbReference>
<dbReference type="GO" id="GO:0016491">
    <property type="term" value="F:oxidoreductase activity"/>
    <property type="evidence" value="ECO:0007669"/>
    <property type="project" value="UniProtKB-KW"/>
</dbReference>
<evidence type="ECO:0000256" key="3">
    <source>
        <dbReference type="ARBA" id="ARBA00022723"/>
    </source>
</evidence>
<evidence type="ECO:0000256" key="2">
    <source>
        <dbReference type="ARBA" id="ARBA00022617"/>
    </source>
</evidence>
<name>A0A2T0LW14_9PSEU</name>
<protein>
    <submittedName>
        <fullName evidence="8">Precorrin-3B synthase</fullName>
    </submittedName>
</protein>
<evidence type="ECO:0000256" key="6">
    <source>
        <dbReference type="ARBA" id="ARBA00023014"/>
    </source>
</evidence>
<dbReference type="AlphaFoldDB" id="A0A2T0LW14"/>
<keyword evidence="9" id="KW-1185">Reference proteome</keyword>
<dbReference type="Proteomes" id="UP000238362">
    <property type="component" value="Unassembled WGS sequence"/>
</dbReference>
<gene>
    <name evidence="8" type="ORF">B0I33_10436</name>
</gene>